<dbReference type="AlphaFoldDB" id="A0AAU8JNI6"/>
<name>A0AAU8JNI6_9CYAN</name>
<evidence type="ECO:0000313" key="1">
    <source>
        <dbReference type="EMBL" id="XCM39609.1"/>
    </source>
</evidence>
<proteinExistence type="predicted"/>
<dbReference type="SUPFAM" id="SSF89447">
    <property type="entry name" value="AbrB/MazE/MraZ-like"/>
    <property type="match status" value="1"/>
</dbReference>
<organism evidence="1">
    <name type="scientific">Planktothricoides raciborskii GIHE-MW2</name>
    <dbReference type="NCBI Taxonomy" id="2792601"/>
    <lineage>
        <taxon>Bacteria</taxon>
        <taxon>Bacillati</taxon>
        <taxon>Cyanobacteriota</taxon>
        <taxon>Cyanophyceae</taxon>
        <taxon>Oscillatoriophycideae</taxon>
        <taxon>Oscillatoriales</taxon>
        <taxon>Oscillatoriaceae</taxon>
        <taxon>Planktothricoides</taxon>
    </lineage>
</organism>
<protein>
    <recommendedName>
        <fullName evidence="2">SpoVT-AbrB domain-containing protein</fullName>
    </recommendedName>
</protein>
<gene>
    <name evidence="1" type="ORF">ABWT76_002553</name>
</gene>
<dbReference type="EMBL" id="CP159837">
    <property type="protein sequence ID" value="XCM39609.1"/>
    <property type="molecule type" value="Genomic_DNA"/>
</dbReference>
<evidence type="ECO:0008006" key="2">
    <source>
        <dbReference type="Google" id="ProtNLM"/>
    </source>
</evidence>
<accession>A0AAU8JNI6</accession>
<dbReference type="InterPro" id="IPR037914">
    <property type="entry name" value="SpoVT-AbrB_sf"/>
</dbReference>
<sequence length="103" mass="11995">MTSKTVIQVTIDGQLELPIAIRSRLQSGDEFVLWEEEDTIILKRVKKPVFEEKNKSESGNERSQDLSFFAIADRLAEINEVEPISEAEIEEEIRAYKREKRQK</sequence>
<reference evidence="1" key="1">
    <citation type="submission" date="2024-07" db="EMBL/GenBank/DDBJ databases">
        <authorList>
            <person name="Kim Y.J."/>
            <person name="Jeong J.Y."/>
        </authorList>
    </citation>
    <scope>NUCLEOTIDE SEQUENCE</scope>
    <source>
        <strain evidence="1">GIHE-MW2</strain>
    </source>
</reference>
<dbReference type="RefSeq" id="WP_190880056.1">
    <property type="nucleotide sequence ID" value="NZ_CP159837.1"/>
</dbReference>